<evidence type="ECO:0000256" key="5">
    <source>
        <dbReference type="ARBA" id="ARBA00023136"/>
    </source>
</evidence>
<feature type="transmembrane region" description="Helical" evidence="7">
    <location>
        <begin position="363"/>
        <end position="380"/>
    </location>
</feature>
<feature type="transmembrane region" description="Helical" evidence="7">
    <location>
        <begin position="185"/>
        <end position="205"/>
    </location>
</feature>
<feature type="transmembrane region" description="Helical" evidence="7">
    <location>
        <begin position="327"/>
        <end position="351"/>
    </location>
</feature>
<feature type="transmembrane region" description="Helical" evidence="7">
    <location>
        <begin position="94"/>
        <end position="116"/>
    </location>
</feature>
<feature type="transmembrane region" description="Helical" evidence="7">
    <location>
        <begin position="154"/>
        <end position="173"/>
    </location>
</feature>
<keyword evidence="9" id="KW-1185">Reference proteome</keyword>
<feature type="transmembrane region" description="Helical" evidence="7">
    <location>
        <begin position="234"/>
        <end position="257"/>
    </location>
</feature>
<comment type="similarity">
    <text evidence="6">Belongs to the sodium:neurotransmitter symporter (SNF) (TC 2.A.22) family.</text>
</comment>
<feature type="transmembrane region" description="Helical" evidence="7">
    <location>
        <begin position="439"/>
        <end position="462"/>
    </location>
</feature>
<dbReference type="Proteomes" id="UP000579281">
    <property type="component" value="Unassembled WGS sequence"/>
</dbReference>
<dbReference type="PROSITE" id="PS00610">
    <property type="entry name" value="NA_NEUROTRAN_SYMP_1"/>
    <property type="match status" value="1"/>
</dbReference>
<dbReference type="PANTHER" id="PTHR42948">
    <property type="entry name" value="TRANSPORTER"/>
    <property type="match status" value="1"/>
</dbReference>
<dbReference type="InterPro" id="IPR037272">
    <property type="entry name" value="SNS_sf"/>
</dbReference>
<feature type="transmembrane region" description="Helical" evidence="7">
    <location>
        <begin position="12"/>
        <end position="29"/>
    </location>
</feature>
<evidence type="ECO:0000313" key="8">
    <source>
        <dbReference type="EMBL" id="MBB6214005.1"/>
    </source>
</evidence>
<evidence type="ECO:0000256" key="4">
    <source>
        <dbReference type="ARBA" id="ARBA00022989"/>
    </source>
</evidence>
<evidence type="ECO:0000313" key="9">
    <source>
        <dbReference type="Proteomes" id="UP000579281"/>
    </source>
</evidence>
<comment type="caution">
    <text evidence="8">The sequence shown here is derived from an EMBL/GenBank/DDBJ whole genome shotgun (WGS) entry which is preliminary data.</text>
</comment>
<accession>A0A841KUZ7</accession>
<dbReference type="RefSeq" id="WP_184307030.1">
    <property type="nucleotide sequence ID" value="NZ_JACHEN010000001.1"/>
</dbReference>
<feature type="transmembrane region" description="Helical" evidence="7">
    <location>
        <begin position="482"/>
        <end position="503"/>
    </location>
</feature>
<keyword evidence="5 7" id="KW-0472">Membrane</keyword>
<evidence type="ECO:0000256" key="7">
    <source>
        <dbReference type="SAM" id="Phobius"/>
    </source>
</evidence>
<evidence type="ECO:0000256" key="1">
    <source>
        <dbReference type="ARBA" id="ARBA00004141"/>
    </source>
</evidence>
<proteinExistence type="inferred from homology"/>
<keyword evidence="4 7" id="KW-1133">Transmembrane helix</keyword>
<dbReference type="SUPFAM" id="SSF161070">
    <property type="entry name" value="SNF-like"/>
    <property type="match status" value="1"/>
</dbReference>
<name>A0A841KUZ7_9FIRM</name>
<feature type="transmembrane region" description="Helical" evidence="7">
    <location>
        <begin position="41"/>
        <end position="61"/>
    </location>
</feature>
<evidence type="ECO:0000256" key="6">
    <source>
        <dbReference type="RuleBase" id="RU003732"/>
    </source>
</evidence>
<protein>
    <recommendedName>
        <fullName evidence="6">Transporter</fullName>
    </recommendedName>
</protein>
<dbReference type="GO" id="GO:0015293">
    <property type="term" value="F:symporter activity"/>
    <property type="evidence" value="ECO:0007669"/>
    <property type="project" value="UniProtKB-KW"/>
</dbReference>
<evidence type="ECO:0000256" key="3">
    <source>
        <dbReference type="ARBA" id="ARBA00022692"/>
    </source>
</evidence>
<dbReference type="Pfam" id="PF00209">
    <property type="entry name" value="SNF"/>
    <property type="match status" value="2"/>
</dbReference>
<organism evidence="8 9">
    <name type="scientific">Anaerosolibacter carboniphilus</name>
    <dbReference type="NCBI Taxonomy" id="1417629"/>
    <lineage>
        <taxon>Bacteria</taxon>
        <taxon>Bacillati</taxon>
        <taxon>Bacillota</taxon>
        <taxon>Clostridia</taxon>
        <taxon>Peptostreptococcales</taxon>
        <taxon>Thermotaleaceae</taxon>
        <taxon>Anaerosolibacter</taxon>
    </lineage>
</organism>
<keyword evidence="3 6" id="KW-0812">Transmembrane</keyword>
<dbReference type="PROSITE" id="PS50267">
    <property type="entry name" value="NA_NEUROTRAN_SYMP_3"/>
    <property type="match status" value="1"/>
</dbReference>
<dbReference type="CDD" id="cd10333">
    <property type="entry name" value="LeuT-like_sbd"/>
    <property type="match status" value="1"/>
</dbReference>
<dbReference type="AlphaFoldDB" id="A0A841KUZ7"/>
<comment type="subcellular location">
    <subcellularLocation>
        <location evidence="1">Membrane</location>
        <topology evidence="1">Multi-pass membrane protein</topology>
    </subcellularLocation>
</comment>
<dbReference type="EMBL" id="JACHEN010000001">
    <property type="protein sequence ID" value="MBB6214005.1"/>
    <property type="molecule type" value="Genomic_DNA"/>
</dbReference>
<keyword evidence="6" id="KW-0769">Symport</keyword>
<evidence type="ECO:0000256" key="2">
    <source>
        <dbReference type="ARBA" id="ARBA00022448"/>
    </source>
</evidence>
<dbReference type="InterPro" id="IPR000175">
    <property type="entry name" value="Na/ntran_symport"/>
</dbReference>
<gene>
    <name evidence="8" type="ORF">HNQ80_000074</name>
</gene>
<dbReference type="PRINTS" id="PR00176">
    <property type="entry name" value="NANEUSMPORT"/>
</dbReference>
<feature type="transmembrane region" description="Helical" evidence="7">
    <location>
        <begin position="400"/>
        <end position="419"/>
    </location>
</feature>
<dbReference type="NCBIfam" id="NF037979">
    <property type="entry name" value="Na_transp"/>
    <property type="match status" value="1"/>
</dbReference>
<keyword evidence="2 6" id="KW-0813">Transport</keyword>
<sequence>MSNSRENWGSKLGLILAMAGNAVGLGNFWRFPYQAASNGGGAFMIPYFAALILIGIPVMLVEWNLGRYGGRYGHGTLGPMVYLQAREGTKPKTALIIGSLAGMIAFAVTLLVNSYYNHIIGWTLGYSFLSVTGGYADTAVSTGEVFVNYIQSPGMVFTFWIIALAGLGFAVMRGIQKGIEAWAKLMMPVLYVFGIVLAIRALTLGSPVDPDWSSMKGLNYIWNPDFSALSWRSAIAAAGQIFFTLSIGMGIICNYASYLKADDDVVVSSLATISLNEFAEIILGGTAVIPIAYAFLGPDGVGAGVGLSFIALPNVFRTMAGGQIFGALWFLLLFFAGFTSAIAMYNYLVALMEEDLGVTRGKAAWMVFLGYIIVGLPVGLEPILTKTADLAYFTEVDNWVGSNLLIVLGLIEIIAAAWLMGDGAFEEMNRGGIWKVPKWFFNVFHKLVTPIVIMVLIFFSYLDFYKAGYFKAVPSFVANSPQLVPWVNGARVVVFAVMLVGFIQSYRSIKTKYADEIETNKITVRI</sequence>
<dbReference type="PANTHER" id="PTHR42948:SF1">
    <property type="entry name" value="TRANSPORTER"/>
    <property type="match status" value="1"/>
</dbReference>
<dbReference type="GO" id="GO:0016020">
    <property type="term" value="C:membrane"/>
    <property type="evidence" value="ECO:0007669"/>
    <property type="project" value="UniProtKB-SubCell"/>
</dbReference>
<reference evidence="8 9" key="1">
    <citation type="submission" date="2020-08" db="EMBL/GenBank/DDBJ databases">
        <title>Genomic Encyclopedia of Type Strains, Phase IV (KMG-IV): sequencing the most valuable type-strain genomes for metagenomic binning, comparative biology and taxonomic classification.</title>
        <authorList>
            <person name="Goeker M."/>
        </authorList>
    </citation>
    <scope>NUCLEOTIDE SEQUENCE [LARGE SCALE GENOMIC DNA]</scope>
    <source>
        <strain evidence="8 9">DSM 103526</strain>
    </source>
</reference>